<proteinExistence type="predicted"/>
<evidence type="ECO:0000313" key="3">
    <source>
        <dbReference type="Proteomes" id="UP000663843"/>
    </source>
</evidence>
<dbReference type="Proteomes" id="UP000663843">
    <property type="component" value="Unassembled WGS sequence"/>
</dbReference>
<feature type="compositionally biased region" description="Polar residues" evidence="1">
    <location>
        <begin position="249"/>
        <end position="261"/>
    </location>
</feature>
<accession>A0A8H3GH41</accession>
<dbReference type="EMBL" id="CAJMWT010002649">
    <property type="protein sequence ID" value="CAE6449415.1"/>
    <property type="molecule type" value="Genomic_DNA"/>
</dbReference>
<comment type="caution">
    <text evidence="2">The sequence shown here is derived from an EMBL/GenBank/DDBJ whole genome shotgun (WGS) entry which is preliminary data.</text>
</comment>
<dbReference type="PANTHER" id="PTHR37475:SF1">
    <property type="entry name" value="ZYGOTE-SPECIFIC PROTEIN"/>
    <property type="match status" value="1"/>
</dbReference>
<reference evidence="2" key="1">
    <citation type="submission" date="2021-01" db="EMBL/GenBank/DDBJ databases">
        <authorList>
            <person name="Kaushik A."/>
        </authorList>
    </citation>
    <scope>NUCLEOTIDE SEQUENCE</scope>
    <source>
        <strain evidence="2">AG2-2IIIB</strain>
    </source>
</reference>
<protein>
    <recommendedName>
        <fullName evidence="4">BTB domain-containing protein</fullName>
    </recommendedName>
</protein>
<feature type="region of interest" description="Disordered" evidence="1">
    <location>
        <begin position="213"/>
        <end position="285"/>
    </location>
</feature>
<dbReference type="PANTHER" id="PTHR37475">
    <property type="entry name" value="ZYGOTE-SPECIFIC CLASS V COPY B GENE PROTEIN"/>
    <property type="match status" value="1"/>
</dbReference>
<feature type="compositionally biased region" description="Polar residues" evidence="1">
    <location>
        <begin position="1"/>
        <end position="10"/>
    </location>
</feature>
<name>A0A8H3GH41_9AGAM</name>
<gene>
    <name evidence="2" type="ORF">RDB_LOCUS85227</name>
</gene>
<organism evidence="2 3">
    <name type="scientific">Rhizoctonia solani</name>
    <dbReference type="NCBI Taxonomy" id="456999"/>
    <lineage>
        <taxon>Eukaryota</taxon>
        <taxon>Fungi</taxon>
        <taxon>Dikarya</taxon>
        <taxon>Basidiomycota</taxon>
        <taxon>Agaricomycotina</taxon>
        <taxon>Agaricomycetes</taxon>
        <taxon>Cantharellales</taxon>
        <taxon>Ceratobasidiaceae</taxon>
        <taxon>Rhizoctonia</taxon>
    </lineage>
</organism>
<feature type="compositionally biased region" description="Polar residues" evidence="1">
    <location>
        <begin position="19"/>
        <end position="34"/>
    </location>
</feature>
<sequence>MDSPLSSVVSISGAPSDISDINEQTSSTHLNNQTDPLVVDVNGQQLFDPGDGDIQLVFNGTQFETHRYLIKRFKKWTNIISKLQSDSIMTITGTASSEDFGRMLKVLYSTTLEGPFEFDTQTLVSALHIATDYEYPTLRDYAIRQLECTQLTAIKRIEIARKFGLPSWEEPAYLDLCNRDEPITEEEASVLGIAAFVRVAKIREKEQRRRVKAVYEEQEEEIPQPKVGDVDEVTTPSLSGEELPKEQSEPSGSAESQTVSDTEAMGSDGAQSPVETSEIEPQPSFLDIEMTKKVAYNTGGKPQVQVGLPVPGCSCSHTGPFGSQLTYQCMLPVCAVSAFKHIQVEQLAHKKNIANLESSVSELYSMSESKPGPVGEQKVETSNRAVPMHEEIKVMLRELSQKSTEPPLTLECTTMKFSIAPIATLATLALNAGQVQAGPIAMGMCYSACNARYVTCCASAGTVAGTFTLGLGVPAALAACSVVQGTCMVACTPLLAAPSP</sequence>
<dbReference type="Gene3D" id="3.30.710.10">
    <property type="entry name" value="Potassium Channel Kv1.1, Chain A"/>
    <property type="match status" value="1"/>
</dbReference>
<feature type="region of interest" description="Disordered" evidence="1">
    <location>
        <begin position="1"/>
        <end position="34"/>
    </location>
</feature>
<evidence type="ECO:0008006" key="4">
    <source>
        <dbReference type="Google" id="ProtNLM"/>
    </source>
</evidence>
<dbReference type="AlphaFoldDB" id="A0A8H3GH41"/>
<evidence type="ECO:0000313" key="2">
    <source>
        <dbReference type="EMBL" id="CAE6449415.1"/>
    </source>
</evidence>
<evidence type="ECO:0000256" key="1">
    <source>
        <dbReference type="SAM" id="MobiDB-lite"/>
    </source>
</evidence>
<dbReference type="InterPro" id="IPR011333">
    <property type="entry name" value="SKP1/BTB/POZ_sf"/>
</dbReference>